<sequence>MNIKKRSVWFLTLISLVAVITVFYVSDQPSPFDGIALFSNETLEDVDIVETSSTNEESFASNSNAFEEMRMEVQNERSQLREQLTTKAATNDFTAEEKNEAYSQLENLTKIDSAEAMLELIIKSLGYEDTLVRIDDKKIQINVVSNELSNQKASEIVYAVKQEWPAAQTVQVDFTGQ</sequence>
<dbReference type="EMBL" id="QKZI01000001">
    <property type="protein sequence ID" value="PZX07263.1"/>
    <property type="molecule type" value="Genomic_DNA"/>
</dbReference>
<dbReference type="Proteomes" id="UP000248646">
    <property type="component" value="Unassembled WGS sequence"/>
</dbReference>
<comment type="caution">
    <text evidence="2">The sequence shown here is derived from an EMBL/GenBank/DDBJ whole genome shotgun (WGS) entry which is preliminary data.</text>
</comment>
<dbReference type="InterPro" id="IPR038503">
    <property type="entry name" value="SpoIIIAH_sf"/>
</dbReference>
<protein>
    <submittedName>
        <fullName evidence="2">Stage III sporulation protein AH</fullName>
    </submittedName>
</protein>
<dbReference type="OrthoDB" id="2939102at2"/>
<keyword evidence="3" id="KW-1185">Reference proteome</keyword>
<keyword evidence="1" id="KW-1133">Transmembrane helix</keyword>
<feature type="transmembrane region" description="Helical" evidence="1">
    <location>
        <begin position="7"/>
        <end position="25"/>
    </location>
</feature>
<keyword evidence="1" id="KW-0472">Membrane</keyword>
<dbReference type="AlphaFoldDB" id="A0A2W7N5P2"/>
<gene>
    <name evidence="2" type="ORF">C7437_101375</name>
</gene>
<organism evidence="2 3">
    <name type="scientific">Psychrobacillus insolitus</name>
    <dbReference type="NCBI Taxonomy" id="1461"/>
    <lineage>
        <taxon>Bacteria</taxon>
        <taxon>Bacillati</taxon>
        <taxon>Bacillota</taxon>
        <taxon>Bacilli</taxon>
        <taxon>Bacillales</taxon>
        <taxon>Bacillaceae</taxon>
        <taxon>Psychrobacillus</taxon>
    </lineage>
</organism>
<reference evidence="2 3" key="1">
    <citation type="submission" date="2018-06" db="EMBL/GenBank/DDBJ databases">
        <title>Genomic Encyclopedia of Type Strains, Phase IV (KMG-IV): sequencing the most valuable type-strain genomes for metagenomic binning, comparative biology and taxonomic classification.</title>
        <authorList>
            <person name="Goeker M."/>
        </authorList>
    </citation>
    <scope>NUCLEOTIDE SEQUENCE [LARGE SCALE GENOMIC DNA]</scope>
    <source>
        <strain evidence="2 3">DSM 5</strain>
    </source>
</reference>
<accession>A0A2W7N5P2</accession>
<evidence type="ECO:0000256" key="1">
    <source>
        <dbReference type="SAM" id="Phobius"/>
    </source>
</evidence>
<evidence type="ECO:0000313" key="2">
    <source>
        <dbReference type="EMBL" id="PZX07263.1"/>
    </source>
</evidence>
<dbReference type="InterPro" id="IPR024232">
    <property type="entry name" value="SpoIIIAH"/>
</dbReference>
<dbReference type="RefSeq" id="WP_111437942.1">
    <property type="nucleotide sequence ID" value="NZ_QKZI01000001.1"/>
</dbReference>
<dbReference type="Pfam" id="PF12685">
    <property type="entry name" value="SpoIIIAH"/>
    <property type="match status" value="1"/>
</dbReference>
<name>A0A2W7N5P2_9BACI</name>
<proteinExistence type="predicted"/>
<evidence type="ECO:0000313" key="3">
    <source>
        <dbReference type="Proteomes" id="UP000248646"/>
    </source>
</evidence>
<keyword evidence="1" id="KW-0812">Transmembrane</keyword>
<dbReference type="Gene3D" id="1.10.287.4300">
    <property type="entry name" value="Stage III sporulation protein AH-like"/>
    <property type="match status" value="1"/>
</dbReference>